<accession>A0A7Z9A2M5</accession>
<protein>
    <recommendedName>
        <fullName evidence="3">Cell division protein ZapA</fullName>
    </recommendedName>
</protein>
<dbReference type="AlphaFoldDB" id="A0A7Z9A2M5"/>
<reference evidence="1 2" key="1">
    <citation type="submission" date="2018-12" db="EMBL/GenBank/DDBJ databases">
        <authorList>
            <consortium name="Pathogen Informatics"/>
        </authorList>
    </citation>
    <scope>NUCLEOTIDE SEQUENCE [LARGE SCALE GENOMIC DNA]</scope>
    <source>
        <strain evidence="1 2">NCTC10207</strain>
    </source>
</reference>
<dbReference type="RefSeq" id="WP_126499949.1">
    <property type="nucleotide sequence ID" value="NZ_CAKASD010000027.1"/>
</dbReference>
<sequence length="102" mass="11735">MEENKIQIFTKNFLDVSYQAETRKGITDYDCENLINSLLELKKEYSGADALPISLVNIFIDMTSVLLTCGNRQHEVYTNEEQANKIFHLMDALHEIAMEMTS</sequence>
<name>A0A7Z9A2M5_9MICC</name>
<evidence type="ECO:0000313" key="2">
    <source>
        <dbReference type="Proteomes" id="UP000282386"/>
    </source>
</evidence>
<dbReference type="EMBL" id="LR134479">
    <property type="protein sequence ID" value="VEI22888.1"/>
    <property type="molecule type" value="Genomic_DNA"/>
</dbReference>
<evidence type="ECO:0008006" key="3">
    <source>
        <dbReference type="Google" id="ProtNLM"/>
    </source>
</evidence>
<dbReference type="Proteomes" id="UP000282386">
    <property type="component" value="Chromosome"/>
</dbReference>
<gene>
    <name evidence="1" type="ORF">NCTC10207_00982</name>
</gene>
<organism evidence="1 2">
    <name type="scientific">Rothia aeria</name>
    <dbReference type="NCBI Taxonomy" id="172042"/>
    <lineage>
        <taxon>Bacteria</taxon>
        <taxon>Bacillati</taxon>
        <taxon>Actinomycetota</taxon>
        <taxon>Actinomycetes</taxon>
        <taxon>Micrococcales</taxon>
        <taxon>Micrococcaceae</taxon>
        <taxon>Rothia</taxon>
    </lineage>
</organism>
<evidence type="ECO:0000313" key="1">
    <source>
        <dbReference type="EMBL" id="VEI22888.1"/>
    </source>
</evidence>
<proteinExistence type="predicted"/>